<proteinExistence type="predicted"/>
<organism evidence="1 2">
    <name type="scientific">Streptomyces cahuitamycinicus</name>
    <dbReference type="NCBI Taxonomy" id="2070367"/>
    <lineage>
        <taxon>Bacteria</taxon>
        <taxon>Bacillati</taxon>
        <taxon>Actinomycetota</taxon>
        <taxon>Actinomycetes</taxon>
        <taxon>Kitasatosporales</taxon>
        <taxon>Streptomycetaceae</taxon>
        <taxon>Streptomyces</taxon>
    </lineage>
</organism>
<keyword evidence="2" id="KW-1185">Reference proteome</keyword>
<gene>
    <name evidence="1" type="ORF">C1J00_14165</name>
</gene>
<protein>
    <submittedName>
        <fullName evidence="1">Uncharacterized protein</fullName>
    </submittedName>
</protein>
<sequence length="95" mass="10052">MSRTEAPSSVTVLGECVADTFTDPGRSGPGELVLRALFGGGPAARPADPDRIGQHGLEIVKAVTKDLFTEQEPVGKRITARIALSDTFSSDTVRR</sequence>
<dbReference type="AlphaFoldDB" id="A0A2N8TRD2"/>
<comment type="caution">
    <text evidence="1">The sequence shown here is derived from an EMBL/GenBank/DDBJ whole genome shotgun (WGS) entry which is preliminary data.</text>
</comment>
<evidence type="ECO:0000313" key="2">
    <source>
        <dbReference type="Proteomes" id="UP000235943"/>
    </source>
</evidence>
<evidence type="ECO:0000313" key="1">
    <source>
        <dbReference type="EMBL" id="PNG21550.1"/>
    </source>
</evidence>
<name>A0A2N8TRD2_9ACTN</name>
<dbReference type="Proteomes" id="UP000235943">
    <property type="component" value="Unassembled WGS sequence"/>
</dbReference>
<accession>A0A2N8TRD2</accession>
<dbReference type="OrthoDB" id="4304137at2"/>
<reference evidence="1 2" key="1">
    <citation type="submission" date="2018-01" db="EMBL/GenBank/DDBJ databases">
        <title>Draft genome sequence of Streptomyces sp. 13K301.</title>
        <authorList>
            <person name="Sahin N."/>
            <person name="Saygin H."/>
            <person name="Ay H."/>
        </authorList>
    </citation>
    <scope>NUCLEOTIDE SEQUENCE [LARGE SCALE GENOMIC DNA]</scope>
    <source>
        <strain evidence="1 2">13K301</strain>
    </source>
</reference>
<dbReference type="EMBL" id="POUC01000083">
    <property type="protein sequence ID" value="PNG21550.1"/>
    <property type="molecule type" value="Genomic_DNA"/>
</dbReference>